<keyword evidence="2" id="KW-1185">Reference proteome</keyword>
<sequence length="73" mass="8443">MSTYITKIFDRLDRICYDRYGSTSNQIVEWVIEQNPGIEEQPIILAAGLAINLPEPPRELTAPPVIQQIFLWR</sequence>
<name>A0A5S4YQ95_9BRAD</name>
<organism evidence="1 2">
    <name type="scientific">Bradyrhizobium hipponense</name>
    <dbReference type="NCBI Taxonomy" id="2605638"/>
    <lineage>
        <taxon>Bacteria</taxon>
        <taxon>Pseudomonadati</taxon>
        <taxon>Pseudomonadota</taxon>
        <taxon>Alphaproteobacteria</taxon>
        <taxon>Hyphomicrobiales</taxon>
        <taxon>Nitrobacteraceae</taxon>
        <taxon>Bradyrhizobium</taxon>
    </lineage>
</organism>
<evidence type="ECO:0000313" key="1">
    <source>
        <dbReference type="EMBL" id="TYO65545.1"/>
    </source>
</evidence>
<evidence type="ECO:0000313" key="2">
    <source>
        <dbReference type="Proteomes" id="UP000324797"/>
    </source>
</evidence>
<protein>
    <submittedName>
        <fullName evidence="1">Phage tail protein</fullName>
    </submittedName>
</protein>
<gene>
    <name evidence="1" type="ORF">FXV83_16570</name>
</gene>
<proteinExistence type="predicted"/>
<dbReference type="EMBL" id="VSTH01000051">
    <property type="protein sequence ID" value="TYO65545.1"/>
    <property type="molecule type" value="Genomic_DNA"/>
</dbReference>
<dbReference type="AlphaFoldDB" id="A0A5S4YQ95"/>
<dbReference type="InterPro" id="IPR008861">
    <property type="entry name" value="GpX-like"/>
</dbReference>
<comment type="caution">
    <text evidence="1">The sequence shown here is derived from an EMBL/GenBank/DDBJ whole genome shotgun (WGS) entry which is preliminary data.</text>
</comment>
<dbReference type="Proteomes" id="UP000324797">
    <property type="component" value="Unassembled WGS sequence"/>
</dbReference>
<reference evidence="1 2" key="1">
    <citation type="submission" date="2019-08" db="EMBL/GenBank/DDBJ databases">
        <title>Bradyrhizobium hipponensis sp. nov., a rhizobium isolated from a Lupinus angustifolius root nodule in Tunisia.</title>
        <authorList>
            <person name="Off K."/>
            <person name="Rejili M."/>
            <person name="Mars M."/>
            <person name="Brachmann A."/>
            <person name="Marin M."/>
        </authorList>
    </citation>
    <scope>NUCLEOTIDE SEQUENCE [LARGE SCALE GENOMIC DNA]</scope>
    <source>
        <strain evidence="2">aSej3</strain>
    </source>
</reference>
<dbReference type="RefSeq" id="WP_148740479.1">
    <property type="nucleotide sequence ID" value="NZ_VSTH01000051.1"/>
</dbReference>
<accession>A0A5S4YQ95</accession>
<dbReference type="Pfam" id="PF05489">
    <property type="entry name" value="Phage_tail_X"/>
    <property type="match status" value="1"/>
</dbReference>